<keyword evidence="1 2" id="KW-0732">Signal</keyword>
<dbReference type="InterPro" id="IPR011250">
    <property type="entry name" value="OMP/PagP_B-barrel"/>
</dbReference>
<evidence type="ECO:0000256" key="1">
    <source>
        <dbReference type="ARBA" id="ARBA00022729"/>
    </source>
</evidence>
<evidence type="ECO:0000259" key="3">
    <source>
        <dbReference type="Pfam" id="PF13505"/>
    </source>
</evidence>
<feature type="domain" description="Outer membrane protein beta-barrel" evidence="3">
    <location>
        <begin position="48"/>
        <end position="233"/>
    </location>
</feature>
<evidence type="ECO:0000256" key="2">
    <source>
        <dbReference type="SAM" id="SignalP"/>
    </source>
</evidence>
<organism evidence="4 5">
    <name type="scientific">Nitrospira moscoviensis</name>
    <dbReference type="NCBI Taxonomy" id="42253"/>
    <lineage>
        <taxon>Bacteria</taxon>
        <taxon>Pseudomonadati</taxon>
        <taxon>Nitrospirota</taxon>
        <taxon>Nitrospiria</taxon>
        <taxon>Nitrospirales</taxon>
        <taxon>Nitrospiraceae</taxon>
        <taxon>Nitrospira</taxon>
    </lineage>
</organism>
<keyword evidence="5" id="KW-1185">Reference proteome</keyword>
<sequence length="233" mass="23901">MKSGSRRIIGTTMLMAVLVQAAFAQAEAPPAGGPTPTSASPPKAKNEFYGALSILGTIPIDENLDVGGTAVPNTNVKGSVGAGLKAGIIPKFTNGMVGVEGEVFGHGGNVTAPQAQGDLAVINFMVNVIARYPGEVIQPYIGTGIGVSAGQLSDANIRAGSSQLTGKSTDGAFAYQFLGGIRAYVTKGIFLFGEYKYFAANYKWESEGIGTGSPATKLDFRTQIVSGGIGISF</sequence>
<dbReference type="Pfam" id="PF13505">
    <property type="entry name" value="OMP_b-brl"/>
    <property type="match status" value="1"/>
</dbReference>
<dbReference type="STRING" id="42253.NITMOv2_4554"/>
<dbReference type="InterPro" id="IPR027385">
    <property type="entry name" value="Beta-barrel_OMP"/>
</dbReference>
<evidence type="ECO:0000313" key="5">
    <source>
        <dbReference type="Proteomes" id="UP000069205"/>
    </source>
</evidence>
<proteinExistence type="predicted"/>
<dbReference type="AlphaFoldDB" id="A0A0K2GJ06"/>
<dbReference type="Proteomes" id="UP000069205">
    <property type="component" value="Chromosome"/>
</dbReference>
<evidence type="ECO:0000313" key="4">
    <source>
        <dbReference type="EMBL" id="ALA60928.1"/>
    </source>
</evidence>
<name>A0A0K2GJ06_NITMO</name>
<protein>
    <recommendedName>
        <fullName evidence="3">Outer membrane protein beta-barrel domain-containing protein</fullName>
    </recommendedName>
</protein>
<gene>
    <name evidence="4" type="ORF">NITMOv2_4554</name>
</gene>
<dbReference type="RefSeq" id="WP_053381703.1">
    <property type="nucleotide sequence ID" value="NZ_CP011801.1"/>
</dbReference>
<feature type="signal peptide" evidence="2">
    <location>
        <begin position="1"/>
        <end position="26"/>
    </location>
</feature>
<accession>A0A0K2GJ06</accession>
<dbReference type="KEGG" id="nmv:NITMOv2_4554"/>
<dbReference type="SUPFAM" id="SSF56925">
    <property type="entry name" value="OMPA-like"/>
    <property type="match status" value="1"/>
</dbReference>
<dbReference type="PATRIC" id="fig|42253.5.peg.4492"/>
<dbReference type="EMBL" id="CP011801">
    <property type="protein sequence ID" value="ALA60928.1"/>
    <property type="molecule type" value="Genomic_DNA"/>
</dbReference>
<dbReference type="Gene3D" id="2.40.160.20">
    <property type="match status" value="1"/>
</dbReference>
<reference evidence="4 5" key="1">
    <citation type="journal article" date="2015" name="Proc. Natl. Acad. Sci. U.S.A.">
        <title>Expanded metabolic versatility of ubiquitous nitrite-oxidizing bacteria from the genus Nitrospira.</title>
        <authorList>
            <person name="Koch H."/>
            <person name="Lucker S."/>
            <person name="Albertsen M."/>
            <person name="Kitzinger K."/>
            <person name="Herbold C."/>
            <person name="Spieck E."/>
            <person name="Nielsen P.H."/>
            <person name="Wagner M."/>
            <person name="Daims H."/>
        </authorList>
    </citation>
    <scope>NUCLEOTIDE SEQUENCE [LARGE SCALE GENOMIC DNA]</scope>
    <source>
        <strain evidence="4 5">NSP M-1</strain>
    </source>
</reference>
<feature type="chain" id="PRO_5005477020" description="Outer membrane protein beta-barrel domain-containing protein" evidence="2">
    <location>
        <begin position="27"/>
        <end position="233"/>
    </location>
</feature>